<protein>
    <submittedName>
        <fullName evidence="2">Uncharacterized protein</fullName>
    </submittedName>
</protein>
<organism evidence="2 3">
    <name type="scientific">Oenococcus alcoholitolerans</name>
    <dbReference type="NCBI Taxonomy" id="931074"/>
    <lineage>
        <taxon>Bacteria</taxon>
        <taxon>Bacillati</taxon>
        <taxon>Bacillota</taxon>
        <taxon>Bacilli</taxon>
        <taxon>Lactobacillales</taxon>
        <taxon>Lactobacillaceae</taxon>
        <taxon>Oenococcus</taxon>
    </lineage>
</organism>
<feature type="transmembrane region" description="Helical" evidence="1">
    <location>
        <begin position="12"/>
        <end position="33"/>
    </location>
</feature>
<feature type="non-terminal residue" evidence="2">
    <location>
        <position position="1"/>
    </location>
</feature>
<accession>A0ABR4XQC6</accession>
<keyword evidence="1" id="KW-1133">Transmembrane helix</keyword>
<keyword evidence="1" id="KW-0812">Transmembrane</keyword>
<dbReference type="EMBL" id="AXCV01000253">
    <property type="protein sequence ID" value="KGO31676.1"/>
    <property type="molecule type" value="Genomic_DNA"/>
</dbReference>
<comment type="caution">
    <text evidence="2">The sequence shown here is derived from an EMBL/GenBank/DDBJ whole genome shotgun (WGS) entry which is preliminary data.</text>
</comment>
<reference evidence="2 3" key="1">
    <citation type="journal article" date="2014" name="Antonie Van Leeuwenhoek">
        <title>Oenococcus alcoholitolerans sp. nov., a lactic acid bacteria isolated from cachaca and ethanol fermentation processes.</title>
        <authorList>
            <person name="Badotti F."/>
            <person name="Moreira A.P."/>
            <person name="Tonon L.A."/>
            <person name="de Lucena B.T."/>
            <person name="Gomes Fde C."/>
            <person name="Kruger R."/>
            <person name="Thompson C.C."/>
            <person name="de Morais M.A.Jr."/>
            <person name="Rosa C.A."/>
            <person name="Thompson F.L."/>
        </authorList>
    </citation>
    <scope>NUCLEOTIDE SEQUENCE [LARGE SCALE GENOMIC DNA]</scope>
    <source>
        <strain evidence="2 3">UFRJ-M7.2.18</strain>
    </source>
</reference>
<keyword evidence="3" id="KW-1185">Reference proteome</keyword>
<proteinExistence type="predicted"/>
<sequence length="94" mass="10780">IQRFEKEKTFLATMISILVGLLGSIFLAISVMILHNNSFLSTIIGILGIIAWILPYWIYRDIKNRKAIELSDKINRIYDLIDDTCQQAHSLSNI</sequence>
<evidence type="ECO:0000313" key="3">
    <source>
        <dbReference type="Proteomes" id="UP000030023"/>
    </source>
</evidence>
<evidence type="ECO:0000256" key="1">
    <source>
        <dbReference type="SAM" id="Phobius"/>
    </source>
</evidence>
<gene>
    <name evidence="2" type="ORF">Q757_05725</name>
</gene>
<name>A0ABR4XQC6_9LACO</name>
<keyword evidence="1" id="KW-0472">Membrane</keyword>
<feature type="transmembrane region" description="Helical" evidence="1">
    <location>
        <begin position="39"/>
        <end position="59"/>
    </location>
</feature>
<evidence type="ECO:0000313" key="2">
    <source>
        <dbReference type="EMBL" id="KGO31676.1"/>
    </source>
</evidence>
<dbReference type="Proteomes" id="UP000030023">
    <property type="component" value="Unassembled WGS sequence"/>
</dbReference>